<dbReference type="EMBL" id="CAXKWB010075726">
    <property type="protein sequence ID" value="CAL4199567.1"/>
    <property type="molecule type" value="Genomic_DNA"/>
</dbReference>
<comment type="caution">
    <text evidence="2">The sequence shown here is derived from an EMBL/GenBank/DDBJ whole genome shotgun (WGS) entry which is preliminary data.</text>
</comment>
<dbReference type="Proteomes" id="UP001497623">
    <property type="component" value="Unassembled WGS sequence"/>
</dbReference>
<feature type="compositionally biased region" description="Low complexity" evidence="1">
    <location>
        <begin position="169"/>
        <end position="189"/>
    </location>
</feature>
<proteinExistence type="predicted"/>
<gene>
    <name evidence="2" type="ORF">MNOR_LOCUS37469</name>
</gene>
<sequence>MSWITDLAGKAENLLNKLDSEAADAISKTRRNSISTKQHTVSGVDSSKSGSVLHSSSSVPNNLNNCGTTLISTGADTVTSTGSGSVKSLGGNSSSLTSSPKAGGNKSRSSKRKKESSHESTLIDFLNSPIQPEEAQQPDQHQLQNEQSYQDSVNQSQRTVDMMSSSFISSVGHSRQSSMSSVSSFAALSGRDTPGYATVDIE</sequence>
<feature type="compositionally biased region" description="Polar residues" evidence="1">
    <location>
        <begin position="137"/>
        <end position="168"/>
    </location>
</feature>
<feature type="non-terminal residue" evidence="2">
    <location>
        <position position="202"/>
    </location>
</feature>
<evidence type="ECO:0008006" key="4">
    <source>
        <dbReference type="Google" id="ProtNLM"/>
    </source>
</evidence>
<evidence type="ECO:0000313" key="3">
    <source>
        <dbReference type="Proteomes" id="UP001497623"/>
    </source>
</evidence>
<feature type="region of interest" description="Disordered" evidence="1">
    <location>
        <begin position="79"/>
        <end position="202"/>
    </location>
</feature>
<protein>
    <recommendedName>
        <fullName evidence="4">Golgin-84</fullName>
    </recommendedName>
</protein>
<accession>A0AAV2SL29</accession>
<organism evidence="2 3">
    <name type="scientific">Meganyctiphanes norvegica</name>
    <name type="common">Northern krill</name>
    <name type="synonym">Thysanopoda norvegica</name>
    <dbReference type="NCBI Taxonomy" id="48144"/>
    <lineage>
        <taxon>Eukaryota</taxon>
        <taxon>Metazoa</taxon>
        <taxon>Ecdysozoa</taxon>
        <taxon>Arthropoda</taxon>
        <taxon>Crustacea</taxon>
        <taxon>Multicrustacea</taxon>
        <taxon>Malacostraca</taxon>
        <taxon>Eumalacostraca</taxon>
        <taxon>Eucarida</taxon>
        <taxon>Euphausiacea</taxon>
        <taxon>Euphausiidae</taxon>
        <taxon>Meganyctiphanes</taxon>
    </lineage>
</organism>
<feature type="region of interest" description="Disordered" evidence="1">
    <location>
        <begin position="27"/>
        <end position="64"/>
    </location>
</feature>
<evidence type="ECO:0000256" key="1">
    <source>
        <dbReference type="SAM" id="MobiDB-lite"/>
    </source>
</evidence>
<dbReference type="AlphaFoldDB" id="A0AAV2SL29"/>
<feature type="compositionally biased region" description="Low complexity" evidence="1">
    <location>
        <begin position="79"/>
        <end position="99"/>
    </location>
</feature>
<keyword evidence="3" id="KW-1185">Reference proteome</keyword>
<feature type="compositionally biased region" description="Low complexity" evidence="1">
    <location>
        <begin position="41"/>
        <end position="59"/>
    </location>
</feature>
<name>A0AAV2SL29_MEGNR</name>
<reference evidence="2 3" key="1">
    <citation type="submission" date="2024-05" db="EMBL/GenBank/DDBJ databases">
        <authorList>
            <person name="Wallberg A."/>
        </authorList>
    </citation>
    <scope>NUCLEOTIDE SEQUENCE [LARGE SCALE GENOMIC DNA]</scope>
</reference>
<evidence type="ECO:0000313" key="2">
    <source>
        <dbReference type="EMBL" id="CAL4199567.1"/>
    </source>
</evidence>